<feature type="transmembrane region" description="Helical" evidence="1">
    <location>
        <begin position="270"/>
        <end position="291"/>
    </location>
</feature>
<dbReference type="Proteomes" id="UP000015104">
    <property type="component" value="Unassembled WGS sequence"/>
</dbReference>
<dbReference type="HOGENOM" id="CLU_066525_0_0_1"/>
<name>T1JU80_TETUR</name>
<protein>
    <recommendedName>
        <fullName evidence="4">Gustatory receptor</fullName>
    </recommendedName>
</protein>
<feature type="transmembrane region" description="Helical" evidence="1">
    <location>
        <begin position="128"/>
        <end position="147"/>
    </location>
</feature>
<evidence type="ECO:0000256" key="1">
    <source>
        <dbReference type="SAM" id="Phobius"/>
    </source>
</evidence>
<reference evidence="2" key="2">
    <citation type="submission" date="2015-06" db="UniProtKB">
        <authorList>
            <consortium name="EnsemblMetazoa"/>
        </authorList>
    </citation>
    <scope>IDENTIFICATION</scope>
</reference>
<dbReference type="AlphaFoldDB" id="T1JU80"/>
<keyword evidence="1" id="KW-0472">Membrane</keyword>
<proteinExistence type="predicted"/>
<feature type="transmembrane region" description="Helical" evidence="1">
    <location>
        <begin position="78"/>
        <end position="95"/>
    </location>
</feature>
<organism evidence="2 3">
    <name type="scientific">Tetranychus urticae</name>
    <name type="common">Two-spotted spider mite</name>
    <dbReference type="NCBI Taxonomy" id="32264"/>
    <lineage>
        <taxon>Eukaryota</taxon>
        <taxon>Metazoa</taxon>
        <taxon>Ecdysozoa</taxon>
        <taxon>Arthropoda</taxon>
        <taxon>Chelicerata</taxon>
        <taxon>Arachnida</taxon>
        <taxon>Acari</taxon>
        <taxon>Acariformes</taxon>
        <taxon>Trombidiformes</taxon>
        <taxon>Prostigmata</taxon>
        <taxon>Eleutherengona</taxon>
        <taxon>Raphignathae</taxon>
        <taxon>Tetranychoidea</taxon>
        <taxon>Tetranychidae</taxon>
        <taxon>Tetranychus</taxon>
    </lineage>
</organism>
<dbReference type="EMBL" id="CAEY01000442">
    <property type="status" value="NOT_ANNOTATED_CDS"/>
    <property type="molecule type" value="Genomic_DNA"/>
</dbReference>
<keyword evidence="1" id="KW-0812">Transmembrane</keyword>
<feature type="transmembrane region" description="Helical" evidence="1">
    <location>
        <begin position="38"/>
        <end position="58"/>
    </location>
</feature>
<feature type="transmembrane region" description="Helical" evidence="1">
    <location>
        <begin position="159"/>
        <end position="183"/>
    </location>
</feature>
<evidence type="ECO:0000313" key="2">
    <source>
        <dbReference type="EnsemblMetazoa" id="tetur01g16854.1"/>
    </source>
</evidence>
<keyword evidence="3" id="KW-1185">Reference proteome</keyword>
<evidence type="ECO:0000313" key="3">
    <source>
        <dbReference type="Proteomes" id="UP000015104"/>
    </source>
</evidence>
<dbReference type="EnsemblMetazoa" id="tetur01g16854.1">
    <property type="protein sequence ID" value="tetur01g16854.1"/>
    <property type="gene ID" value="tetur01g16854"/>
</dbReference>
<keyword evidence="1" id="KW-1133">Transmembrane helix</keyword>
<feature type="transmembrane region" description="Helical" evidence="1">
    <location>
        <begin position="346"/>
        <end position="366"/>
    </location>
</feature>
<reference evidence="3" key="1">
    <citation type="submission" date="2011-08" db="EMBL/GenBank/DDBJ databases">
        <authorList>
            <person name="Rombauts S."/>
        </authorList>
    </citation>
    <scope>NUCLEOTIDE SEQUENCE</scope>
    <source>
        <strain evidence="3">London</strain>
    </source>
</reference>
<accession>T1JU80</accession>
<sequence length="367" mass="42357">MEVRVEMPSSTTSNEPNQVVLDGYIVPSKYLLRKATKIILSLAIVCGSAFRLVYMYIYFFRNCKSPTKLKIIGCVHDMAVAIDLVGTILVVIFGFKWDNFREFISTIQLLSLETEELAVRTIKKNRRIVQVLLSVAFIVFMICFFVNEKTKSIGIVNPFVFNLLVLHTAIIRFFVLFLINMICNICFRLKASFDDINSQICDLKNTSDQSFGYLFHKIRDLRQKYSYAVRSTQSAEKFLRSIITLYYIKYFNYNTMNIVMSFGPKTHISAIWLLFISITTLHFIILTYNLVEVSNVSRKGMEDLYELSFKLNTFESCHENDIFIARMALSDVGFTFANLFTINNSFITSLLTLSFTIIITLAGFIYQ</sequence>
<evidence type="ECO:0008006" key="4">
    <source>
        <dbReference type="Google" id="ProtNLM"/>
    </source>
</evidence>